<organism evidence="2 3">
    <name type="scientific">Seminavis robusta</name>
    <dbReference type="NCBI Taxonomy" id="568900"/>
    <lineage>
        <taxon>Eukaryota</taxon>
        <taxon>Sar</taxon>
        <taxon>Stramenopiles</taxon>
        <taxon>Ochrophyta</taxon>
        <taxon>Bacillariophyta</taxon>
        <taxon>Bacillariophyceae</taxon>
        <taxon>Bacillariophycidae</taxon>
        <taxon>Naviculales</taxon>
        <taxon>Naviculaceae</taxon>
        <taxon>Seminavis</taxon>
    </lineage>
</organism>
<feature type="region of interest" description="Disordered" evidence="1">
    <location>
        <begin position="176"/>
        <end position="204"/>
    </location>
</feature>
<feature type="region of interest" description="Disordered" evidence="1">
    <location>
        <begin position="1"/>
        <end position="94"/>
    </location>
</feature>
<protein>
    <submittedName>
        <fullName evidence="2">Uncharacterized protein</fullName>
    </submittedName>
</protein>
<sequence length="569" mass="61447">MASNLSKEETESLLSSGNKKKSKSRNKREEKKAPIENVEFLSSPDPTDNDKQGWGKSSISNAGGTAGAGAGAGAGTSTTGKVQSSRSLNSGWSYSTNSNADSNANANGAPSNAAAASANAAIAMEYGYQQQQQQQQQQQAFYAQQFYMQQQQHGYVPWPAPQFSHAHMAPSASIPQAYRRSNSNPNSNINSNIKKTMSNGSEDDEHAALLHQKFQVSKGYGGYGSTTTTTINNNNDNGRVSPVSNASSNHNKRSILVRKDSAGSGKIPPPPPSKAFAKPKHRRAQSDGVSFNLPQGSNNTNVKSQHPLHRTTSKEKPPMSKSPGLPVNRKGTPSTHASPKPKHKHSRSLSAGGMTGGLPLGLSEHRRTHRRVASNASSVGAGSVASEASFMSITSDIRKSTFYGGVDKPTGKPQLHYPNEHIFVCTDDPALVDGKVYKVAVDEEAFEEYHRQAEDRMWEDDLEEMECQQHRCTCKCNVCVGCAGHGTNNRRSVRKDPFSALPANQFALAVDSTVYKRVLDEISQAEVMPCGLFFCGHHEDVAHPSVNIPLTMVIALFLTLGYFAWTLEA</sequence>
<dbReference type="OrthoDB" id="49570at2759"/>
<feature type="compositionally biased region" description="Gly residues" evidence="1">
    <location>
        <begin position="64"/>
        <end position="74"/>
    </location>
</feature>
<gene>
    <name evidence="2" type="ORF">SEMRO_1666_G289650.1</name>
</gene>
<feature type="compositionally biased region" description="Low complexity" evidence="1">
    <location>
        <begin position="181"/>
        <end position="193"/>
    </location>
</feature>
<dbReference type="EMBL" id="CAICTM010001664">
    <property type="protein sequence ID" value="CAB9525355.1"/>
    <property type="molecule type" value="Genomic_DNA"/>
</dbReference>
<feature type="compositionally biased region" description="Basic and acidic residues" evidence="1">
    <location>
        <begin position="1"/>
        <end position="10"/>
    </location>
</feature>
<feature type="compositionally biased region" description="Polar residues" evidence="1">
    <location>
        <begin position="287"/>
        <end position="304"/>
    </location>
</feature>
<comment type="caution">
    <text evidence="2">The sequence shown here is derived from an EMBL/GenBank/DDBJ whole genome shotgun (WGS) entry which is preliminary data.</text>
</comment>
<dbReference type="AlphaFoldDB" id="A0A9N8HUJ8"/>
<feature type="compositionally biased region" description="Low complexity" evidence="1">
    <location>
        <begin position="225"/>
        <end position="238"/>
    </location>
</feature>
<evidence type="ECO:0000313" key="3">
    <source>
        <dbReference type="Proteomes" id="UP001153069"/>
    </source>
</evidence>
<feature type="region of interest" description="Disordered" evidence="1">
    <location>
        <begin position="225"/>
        <end position="361"/>
    </location>
</feature>
<accession>A0A9N8HUJ8</accession>
<keyword evidence="3" id="KW-1185">Reference proteome</keyword>
<reference evidence="2" key="1">
    <citation type="submission" date="2020-06" db="EMBL/GenBank/DDBJ databases">
        <authorList>
            <consortium name="Plant Systems Biology data submission"/>
        </authorList>
    </citation>
    <scope>NUCLEOTIDE SEQUENCE</scope>
    <source>
        <strain evidence="2">D6</strain>
    </source>
</reference>
<proteinExistence type="predicted"/>
<name>A0A9N8HUJ8_9STRA</name>
<evidence type="ECO:0000256" key="1">
    <source>
        <dbReference type="SAM" id="MobiDB-lite"/>
    </source>
</evidence>
<evidence type="ECO:0000313" key="2">
    <source>
        <dbReference type="EMBL" id="CAB9525355.1"/>
    </source>
</evidence>
<feature type="compositionally biased region" description="Polar residues" evidence="1">
    <location>
        <begin position="81"/>
        <end position="92"/>
    </location>
</feature>
<dbReference type="Proteomes" id="UP001153069">
    <property type="component" value="Unassembled WGS sequence"/>
</dbReference>